<feature type="region of interest" description="Disordered" evidence="1">
    <location>
        <begin position="56"/>
        <end position="75"/>
    </location>
</feature>
<evidence type="ECO:0000256" key="1">
    <source>
        <dbReference type="SAM" id="MobiDB-lite"/>
    </source>
</evidence>
<gene>
    <name evidence="2" type="ORF">C1O66_09290</name>
</gene>
<dbReference type="AlphaFoldDB" id="A0A2N8KW64"/>
<keyword evidence="3" id="KW-1185">Reference proteome</keyword>
<dbReference type="EMBL" id="POSP01000003">
    <property type="protein sequence ID" value="PND37696.1"/>
    <property type="molecule type" value="Genomic_DNA"/>
</dbReference>
<name>A0A2N8KW64_9BURK</name>
<organism evidence="2 3">
    <name type="scientific">Kinneretia aquatilis</name>
    <dbReference type="NCBI Taxonomy" id="2070761"/>
    <lineage>
        <taxon>Bacteria</taxon>
        <taxon>Pseudomonadati</taxon>
        <taxon>Pseudomonadota</taxon>
        <taxon>Betaproteobacteria</taxon>
        <taxon>Burkholderiales</taxon>
        <taxon>Sphaerotilaceae</taxon>
        <taxon>Roseateles</taxon>
    </lineage>
</organism>
<accession>A0A2N8KW64</accession>
<proteinExistence type="predicted"/>
<comment type="caution">
    <text evidence="2">The sequence shown here is derived from an EMBL/GenBank/DDBJ whole genome shotgun (WGS) entry which is preliminary data.</text>
</comment>
<reference evidence="2 3" key="1">
    <citation type="submission" date="2018-01" db="EMBL/GenBank/DDBJ databases">
        <title>Draft genome sequence of Paucibacter aquatile CR182 isolated from freshwater of the Nakdong River.</title>
        <authorList>
            <person name="Choi A."/>
            <person name="Chung E.J."/>
        </authorList>
    </citation>
    <scope>NUCLEOTIDE SEQUENCE [LARGE SCALE GENOMIC DNA]</scope>
    <source>
        <strain evidence="2 3">CR182</strain>
    </source>
</reference>
<dbReference type="Proteomes" id="UP000235916">
    <property type="component" value="Unassembled WGS sequence"/>
</dbReference>
<evidence type="ECO:0000313" key="3">
    <source>
        <dbReference type="Proteomes" id="UP000235916"/>
    </source>
</evidence>
<evidence type="ECO:0000313" key="2">
    <source>
        <dbReference type="EMBL" id="PND37696.1"/>
    </source>
</evidence>
<sequence length="144" mass="15252">MCSAASAIAQTANLPGNDPGSLGDSKANAIEVCRAAGQRAYLARLLCADGSRPEISRVGSVGSRTEPRAPLSEEQERELLDAMLRGLPLKAGQPDFHIVDLYQATCGQVQRQLYLDMYHCDNPAPAQAPAGFSLRAKPTASTTP</sequence>
<protein>
    <submittedName>
        <fullName evidence="2">Uncharacterized protein</fullName>
    </submittedName>
</protein>